<keyword evidence="6" id="KW-0378">Hydrolase</keyword>
<dbReference type="AlphaFoldDB" id="A0A2V2N758"/>
<sequence length="298" mass="33139">MQMLYNVHDTHINRYLIEIGYHSISDHTTNNLIMQIQAVLLDIDGALFTGNEPIAGAEEAIRSLQKRSVPYRYISNGTRKSRINVRKKLERLGVRILENEICTPAMAAIQYLREREIKVCNLLITRDLLHDFADAGITHDPLAPTVVVGDAGEQFTYESMNSAFRSLLGNGEFIALEKDRYWKDTDGLSLSAGPFVSALEYGSGREAIIMGKPSHNFFRYGCSELGTHPSHVAMIGDDIRTDVKGAQDTGLIGIITFTGKFSQDELKTCGVTPDLSIHSIAELPHLIEKFHSPENHPA</sequence>
<dbReference type="GO" id="GO:0005737">
    <property type="term" value="C:cytoplasm"/>
    <property type="evidence" value="ECO:0007669"/>
    <property type="project" value="TreeGrafter"/>
</dbReference>
<evidence type="ECO:0000256" key="1">
    <source>
        <dbReference type="ARBA" id="ARBA00001946"/>
    </source>
</evidence>
<dbReference type="GO" id="GO:0046872">
    <property type="term" value="F:metal ion binding"/>
    <property type="evidence" value="ECO:0007669"/>
    <property type="project" value="UniProtKB-KW"/>
</dbReference>
<evidence type="ECO:0000256" key="5">
    <source>
        <dbReference type="ARBA" id="ARBA00039666"/>
    </source>
</evidence>
<protein>
    <recommendedName>
        <fullName evidence="5">Haloacid dehalogenase-like hydrolase domain-containing protein 2</fullName>
    </recommendedName>
</protein>
<keyword evidence="4" id="KW-0460">Magnesium</keyword>
<keyword evidence="3" id="KW-0479">Metal-binding</keyword>
<evidence type="ECO:0000256" key="4">
    <source>
        <dbReference type="ARBA" id="ARBA00022842"/>
    </source>
</evidence>
<reference evidence="6 7" key="1">
    <citation type="submission" date="2018-05" db="EMBL/GenBank/DDBJ databases">
        <title>Draft genome of Methanospirillum stamsii Pt1.</title>
        <authorList>
            <person name="Dueholm M.S."/>
            <person name="Nielsen P.H."/>
            <person name="Bakmann L.F."/>
            <person name="Otzen D.E."/>
        </authorList>
    </citation>
    <scope>NUCLEOTIDE SEQUENCE [LARGE SCALE GENOMIC DNA]</scope>
    <source>
        <strain evidence="6 7">Pt1</strain>
    </source>
</reference>
<proteinExistence type="inferred from homology"/>
<dbReference type="PANTHER" id="PTHR19288">
    <property type="entry name" value="4-NITROPHENYLPHOSPHATASE-RELATED"/>
    <property type="match status" value="1"/>
</dbReference>
<organism evidence="6 7">
    <name type="scientific">Methanospirillum stamsii</name>
    <dbReference type="NCBI Taxonomy" id="1277351"/>
    <lineage>
        <taxon>Archaea</taxon>
        <taxon>Methanobacteriati</taxon>
        <taxon>Methanobacteriota</taxon>
        <taxon>Stenosarchaea group</taxon>
        <taxon>Methanomicrobia</taxon>
        <taxon>Methanomicrobiales</taxon>
        <taxon>Methanospirillaceae</taxon>
        <taxon>Methanospirillum</taxon>
    </lineage>
</organism>
<comment type="caution">
    <text evidence="6">The sequence shown here is derived from an EMBL/GenBank/DDBJ whole genome shotgun (WGS) entry which is preliminary data.</text>
</comment>
<dbReference type="Proteomes" id="UP000245934">
    <property type="component" value="Unassembled WGS sequence"/>
</dbReference>
<comment type="cofactor">
    <cofactor evidence="1">
        <name>Mg(2+)</name>
        <dbReference type="ChEBI" id="CHEBI:18420"/>
    </cofactor>
</comment>
<dbReference type="NCBIfam" id="TIGR01458">
    <property type="entry name" value="HAD-SF-IIA-hyp3"/>
    <property type="match status" value="1"/>
</dbReference>
<dbReference type="SUPFAM" id="SSF56784">
    <property type="entry name" value="HAD-like"/>
    <property type="match status" value="1"/>
</dbReference>
<dbReference type="InterPro" id="IPR036412">
    <property type="entry name" value="HAD-like_sf"/>
</dbReference>
<dbReference type="NCBIfam" id="TIGR01460">
    <property type="entry name" value="HAD-SF-IIA"/>
    <property type="match status" value="1"/>
</dbReference>
<dbReference type="InterPro" id="IPR023214">
    <property type="entry name" value="HAD_sf"/>
</dbReference>
<comment type="similarity">
    <text evidence="2">Belongs to the HAD-like hydrolase superfamily.</text>
</comment>
<accession>A0A2V2N758</accession>
<evidence type="ECO:0000313" key="6">
    <source>
        <dbReference type="EMBL" id="PWR75679.1"/>
    </source>
</evidence>
<dbReference type="GO" id="GO:0016791">
    <property type="term" value="F:phosphatase activity"/>
    <property type="evidence" value="ECO:0007669"/>
    <property type="project" value="InterPro"/>
</dbReference>
<dbReference type="Pfam" id="PF13242">
    <property type="entry name" value="Hydrolase_like"/>
    <property type="match status" value="1"/>
</dbReference>
<dbReference type="InterPro" id="IPR006355">
    <property type="entry name" value="LHPP/HDHD2"/>
</dbReference>
<dbReference type="EMBL" id="QGMZ01000008">
    <property type="protein sequence ID" value="PWR75679.1"/>
    <property type="molecule type" value="Genomic_DNA"/>
</dbReference>
<dbReference type="Gene3D" id="3.40.50.1000">
    <property type="entry name" value="HAD superfamily/HAD-like"/>
    <property type="match status" value="2"/>
</dbReference>
<keyword evidence="7" id="KW-1185">Reference proteome</keyword>
<evidence type="ECO:0000256" key="3">
    <source>
        <dbReference type="ARBA" id="ARBA00022723"/>
    </source>
</evidence>
<gene>
    <name evidence="6" type="ORF">DLD82_03595</name>
</gene>
<evidence type="ECO:0000256" key="2">
    <source>
        <dbReference type="ARBA" id="ARBA00007958"/>
    </source>
</evidence>
<dbReference type="InterPro" id="IPR006357">
    <property type="entry name" value="HAD-SF_hydro_IIA"/>
</dbReference>
<evidence type="ECO:0000313" key="7">
    <source>
        <dbReference type="Proteomes" id="UP000245934"/>
    </source>
</evidence>
<name>A0A2V2N758_9EURY</name>
<dbReference type="PANTHER" id="PTHR19288:SF46">
    <property type="entry name" value="HALOACID DEHALOGENASE-LIKE HYDROLASE DOMAIN-CONTAINING PROTEIN 2"/>
    <property type="match status" value="1"/>
</dbReference>
<dbReference type="Pfam" id="PF13344">
    <property type="entry name" value="Hydrolase_6"/>
    <property type="match status" value="1"/>
</dbReference>